<dbReference type="EC" id="1.1.-.-" evidence="3"/>
<organism evidence="3 4">
    <name type="scientific">Marinobacter albus</name>
    <dbReference type="NCBI Taxonomy" id="3030833"/>
    <lineage>
        <taxon>Bacteria</taxon>
        <taxon>Pseudomonadati</taxon>
        <taxon>Pseudomonadota</taxon>
        <taxon>Gammaproteobacteria</taxon>
        <taxon>Pseudomonadales</taxon>
        <taxon>Marinobacteraceae</taxon>
        <taxon>Marinobacter</taxon>
    </lineage>
</organism>
<dbReference type="InterPro" id="IPR036291">
    <property type="entry name" value="NAD(P)-bd_dom_sf"/>
</dbReference>
<evidence type="ECO:0000256" key="1">
    <source>
        <dbReference type="ARBA" id="ARBA00006484"/>
    </source>
</evidence>
<gene>
    <name evidence="3" type="ORF">QQF73_13910</name>
</gene>
<dbReference type="InterPro" id="IPR002347">
    <property type="entry name" value="SDR_fam"/>
</dbReference>
<dbReference type="RefSeq" id="WP_219867823.1">
    <property type="nucleotide sequence ID" value="NZ_JASSQD010000002.1"/>
</dbReference>
<dbReference type="GO" id="GO:0016491">
    <property type="term" value="F:oxidoreductase activity"/>
    <property type="evidence" value="ECO:0007669"/>
    <property type="project" value="UniProtKB-KW"/>
</dbReference>
<dbReference type="PRINTS" id="PR00081">
    <property type="entry name" value="GDHRDH"/>
</dbReference>
<protein>
    <submittedName>
        <fullName evidence="3">SDR family oxidoreductase</fullName>
        <ecNumber evidence="3">1.1.-.-</ecNumber>
    </submittedName>
</protein>
<dbReference type="CDD" id="cd05233">
    <property type="entry name" value="SDR_c"/>
    <property type="match status" value="1"/>
</dbReference>
<comment type="similarity">
    <text evidence="1">Belongs to the short-chain dehydrogenases/reductases (SDR) family.</text>
</comment>
<proteinExistence type="inferred from homology"/>
<dbReference type="PANTHER" id="PTHR24321:SF8">
    <property type="entry name" value="ESTRADIOL 17-BETA-DEHYDROGENASE 8-RELATED"/>
    <property type="match status" value="1"/>
</dbReference>
<dbReference type="SUPFAM" id="SSF51735">
    <property type="entry name" value="NAD(P)-binding Rossmann-fold domains"/>
    <property type="match status" value="1"/>
</dbReference>
<evidence type="ECO:0000313" key="3">
    <source>
        <dbReference type="EMBL" id="MDK9558725.1"/>
    </source>
</evidence>
<reference evidence="3 4" key="1">
    <citation type="submission" date="2023-05" db="EMBL/GenBank/DDBJ databases">
        <title>Marinobacter albus sp. nov., a marine bacterium isolated from sand in a coastal intertidal zone of huludao.</title>
        <authorList>
            <person name="Deng T."/>
        </authorList>
    </citation>
    <scope>NUCLEOTIDE SEQUENCE [LARGE SCALE GENOMIC DNA]</scope>
    <source>
        <strain evidence="3 4">M216</strain>
    </source>
</reference>
<evidence type="ECO:0000256" key="2">
    <source>
        <dbReference type="ARBA" id="ARBA00023002"/>
    </source>
</evidence>
<dbReference type="PANTHER" id="PTHR24321">
    <property type="entry name" value="DEHYDROGENASES, SHORT CHAIN"/>
    <property type="match status" value="1"/>
</dbReference>
<dbReference type="Gene3D" id="3.40.50.720">
    <property type="entry name" value="NAD(P)-binding Rossmann-like Domain"/>
    <property type="match status" value="1"/>
</dbReference>
<dbReference type="Pfam" id="PF13561">
    <property type="entry name" value="adh_short_C2"/>
    <property type="match status" value="1"/>
</dbReference>
<dbReference type="PRINTS" id="PR00080">
    <property type="entry name" value="SDRFAMILY"/>
</dbReference>
<dbReference type="PROSITE" id="PS00061">
    <property type="entry name" value="ADH_SHORT"/>
    <property type="match status" value="1"/>
</dbReference>
<dbReference type="NCBIfam" id="NF005559">
    <property type="entry name" value="PRK07231.1"/>
    <property type="match status" value="1"/>
</dbReference>
<dbReference type="Proteomes" id="UP001223547">
    <property type="component" value="Unassembled WGS sequence"/>
</dbReference>
<name>A0ABT7HFW6_9GAMM</name>
<keyword evidence="4" id="KW-1185">Reference proteome</keyword>
<dbReference type="EMBL" id="JASSQD010000002">
    <property type="protein sequence ID" value="MDK9558725.1"/>
    <property type="molecule type" value="Genomic_DNA"/>
</dbReference>
<sequence length="260" mass="27914">MLQNKKTIITGGASGIGEQAVRLFHENGAKVIIADMNEDNGTALANELGEGVSFIKVDLSIPQEIEQMIASAVETLGGLDILINNAGFGTYGRTHLIEPETWYKVMEVNLNALFHTCRHAIPHLMKNGGNIINTASVSGTRADYGFNAYAAAKGGVINYTRNLALDYATDNIRVNSISPGLIKTPLTGPLTGQPDAYREYMHNIPMSRAGEPQEIAKVMLFLASDLASFVTGQNICVDGGASAWNGQPRFTEIFGDVTIP</sequence>
<accession>A0ABT7HFW6</accession>
<keyword evidence="2 3" id="KW-0560">Oxidoreductase</keyword>
<dbReference type="InterPro" id="IPR020904">
    <property type="entry name" value="Sc_DH/Rdtase_CS"/>
</dbReference>
<comment type="caution">
    <text evidence="3">The sequence shown here is derived from an EMBL/GenBank/DDBJ whole genome shotgun (WGS) entry which is preliminary data.</text>
</comment>
<evidence type="ECO:0000313" key="4">
    <source>
        <dbReference type="Proteomes" id="UP001223547"/>
    </source>
</evidence>